<sequence length="765" mass="83304">MLRTILDRGLSGIDGAEIVTLPANGPFDAVLLCADRPDLGLLETGQTQRLVIVTRRGDRMWVAGPDMHPHRFDDFSPDILHSALIDDPRPVQIKRGGFRRWFGRSDRSQPPLPAIAPPKRSARLAPLNAWLAGRVLDNRGASLPVEGAALLESLARSQQGQPLQAPSLPGLDRIAAEFGLDPPGRELLLLASLVEVSPEAARLVALLGGGNHLTLGRVADIGHDPIAFLPRLQPGAPLIDYGLIRIEPEGPLINRRITAPADVVAYALGQADVTPFPLRPLYGTPPPLSEVVSERVAVLSRLLAERRLPPDAAFIVTGPVDGGRGDVARVLAASTATAAVELDAAALTERAVRNDLRRMVQLYRTAVILTVPEEGAEALDWTALLRGLGGHVFLIAAPSQFAALAVRLGRQAVPVDLPGRDRPQRAELWRQAMPSLTDDERDLISERFDLGRKGVERALGLAVTAAQLQGRSAPDQQDLISACDRLRIADFRGTAQRLDCDLCREDIVLRPETEAEIDLAIAWARHGAGLFDTGGAGSNLQTGRGLACLFTGPPGTGKSMAARIVAREVDYALYRIDISQVVDKFIGESEKRLATLFDEAERSRVALFFDEADCVFGKRTELRDSHDRYANITVDFLLQRLESFEGLAILATNLAGNMDDAFLRRLRVRAEFAPPGPDERRRIWEKLLPAAEQRAGDIDLNFLSHSFQIVGGEIRNAIYTAHLLAAAEGQQLAMRHCVRGLWRELGKIGRLSDRGLLGPWRQAIG</sequence>
<protein>
    <submittedName>
        <fullName evidence="5">ATP-binding protein</fullName>
    </submittedName>
</protein>
<dbReference type="RefSeq" id="WP_200686408.1">
    <property type="nucleotide sequence ID" value="NZ_JAEPRQ010000003.1"/>
</dbReference>
<dbReference type="InterPro" id="IPR003593">
    <property type="entry name" value="AAA+_ATPase"/>
</dbReference>
<evidence type="ECO:0000259" key="4">
    <source>
        <dbReference type="SMART" id="SM00382"/>
    </source>
</evidence>
<evidence type="ECO:0000256" key="1">
    <source>
        <dbReference type="ARBA" id="ARBA00006914"/>
    </source>
</evidence>
<reference evidence="5" key="1">
    <citation type="submission" date="2021-01" db="EMBL/GenBank/DDBJ databases">
        <title>Paracoccus amoyensis sp. nov., isolated from the surface seawater along the coast of Xiamen Island, China.</title>
        <authorList>
            <person name="Lyu L."/>
        </authorList>
    </citation>
    <scope>NUCLEOTIDE SEQUENCE</scope>
    <source>
        <strain evidence="5">MJ17</strain>
    </source>
</reference>
<keyword evidence="6" id="KW-1185">Reference proteome</keyword>
<dbReference type="SUPFAM" id="SSF52540">
    <property type="entry name" value="P-loop containing nucleoside triphosphate hydrolases"/>
    <property type="match status" value="1"/>
</dbReference>
<dbReference type="Gene3D" id="3.40.50.300">
    <property type="entry name" value="P-loop containing nucleotide triphosphate hydrolases"/>
    <property type="match status" value="1"/>
</dbReference>
<gene>
    <name evidence="5" type="ORF">JJJ17_11245</name>
</gene>
<name>A0A934SJI9_9RHOB</name>
<dbReference type="InterPro" id="IPR003959">
    <property type="entry name" value="ATPase_AAA_core"/>
</dbReference>
<dbReference type="Pfam" id="PF00004">
    <property type="entry name" value="AAA"/>
    <property type="match status" value="1"/>
</dbReference>
<dbReference type="GO" id="GO:0016887">
    <property type="term" value="F:ATP hydrolysis activity"/>
    <property type="evidence" value="ECO:0007669"/>
    <property type="project" value="InterPro"/>
</dbReference>
<keyword evidence="3 5" id="KW-0067">ATP-binding</keyword>
<dbReference type="InterPro" id="IPR050221">
    <property type="entry name" value="26S_Proteasome_ATPase"/>
</dbReference>
<keyword evidence="2" id="KW-0547">Nucleotide-binding</keyword>
<dbReference type="SMART" id="SM00382">
    <property type="entry name" value="AAA"/>
    <property type="match status" value="1"/>
</dbReference>
<evidence type="ECO:0000256" key="3">
    <source>
        <dbReference type="ARBA" id="ARBA00022840"/>
    </source>
</evidence>
<proteinExistence type="inferred from homology"/>
<organism evidence="5 6">
    <name type="scientific">Paracoccus caeni</name>
    <dbReference type="NCBI Taxonomy" id="657651"/>
    <lineage>
        <taxon>Bacteria</taxon>
        <taxon>Pseudomonadati</taxon>
        <taxon>Pseudomonadota</taxon>
        <taxon>Alphaproteobacteria</taxon>
        <taxon>Rhodobacterales</taxon>
        <taxon>Paracoccaceae</taxon>
        <taxon>Paracoccus</taxon>
    </lineage>
</organism>
<dbReference type="GO" id="GO:0005524">
    <property type="term" value="F:ATP binding"/>
    <property type="evidence" value="ECO:0007669"/>
    <property type="project" value="UniProtKB-KW"/>
</dbReference>
<dbReference type="InterPro" id="IPR027417">
    <property type="entry name" value="P-loop_NTPase"/>
</dbReference>
<evidence type="ECO:0000313" key="5">
    <source>
        <dbReference type="EMBL" id="MBK4216502.1"/>
    </source>
</evidence>
<feature type="domain" description="AAA+ ATPase" evidence="4">
    <location>
        <begin position="544"/>
        <end position="672"/>
    </location>
</feature>
<dbReference type="Proteomes" id="UP000640485">
    <property type="component" value="Unassembled WGS sequence"/>
</dbReference>
<accession>A0A934SJI9</accession>
<evidence type="ECO:0000313" key="6">
    <source>
        <dbReference type="Proteomes" id="UP000640485"/>
    </source>
</evidence>
<dbReference type="EMBL" id="JAEPRQ010000003">
    <property type="protein sequence ID" value="MBK4216502.1"/>
    <property type="molecule type" value="Genomic_DNA"/>
</dbReference>
<dbReference type="AlphaFoldDB" id="A0A934SJI9"/>
<dbReference type="PANTHER" id="PTHR23073">
    <property type="entry name" value="26S PROTEASOME REGULATORY SUBUNIT"/>
    <property type="match status" value="1"/>
</dbReference>
<comment type="similarity">
    <text evidence="1">Belongs to the AAA ATPase family.</text>
</comment>
<comment type="caution">
    <text evidence="5">The sequence shown here is derived from an EMBL/GenBank/DDBJ whole genome shotgun (WGS) entry which is preliminary data.</text>
</comment>
<evidence type="ECO:0000256" key="2">
    <source>
        <dbReference type="ARBA" id="ARBA00022741"/>
    </source>
</evidence>
<dbReference type="CDD" id="cd19481">
    <property type="entry name" value="RecA-like_protease"/>
    <property type="match status" value="1"/>
</dbReference>